<sequence>MTTPYNRGTTLVPRLISGQSVPRISCTVERHSEAFDKSFTLYTNLRKSLSDITHQLARLGKQPPHQTPPTPPPILPHPNSTLQPRLPKLKISPFSEQLLEEQASPSAIESTEPTDPILAAPNPPSFDESAVNAITVKDRFPILAVDELLYELHGATIFSKLNLRAGYHQLRIHEEDVAKIAFRTHHGHYEFLVMSFGLSNAPSTFQATMNHIFRLVLCKFVLVFFDDILVYSTSWELHLQHLETVFSIIESNCFFAKQSKCKFGSSSVSYLGHIVSFDGVSDWPLPKNLKQLRGFLGLAGRSKLPNSGGILPVRRLLFSLRTLTVLQLPMLGGIEPMKLFDERSRDVMNENFSSEASKISTMEKFICRMSLEELNMATNSFDNKKDCISMDFITNLPQYGGKATVLVVVDRLSKHCHFCPLGQNFIAPQVVEVFIRDIIKLHGFPSSIVSDRDPLFMSSFWKELFKHQAIKMTPFEAIYGRSPPSLLDYIVGTSKVDALDDLLQSRTELISQLQSNIRRAQLHIRNQANAHRTDVEFQIDD</sequence>
<dbReference type="Gene3D" id="3.30.70.270">
    <property type="match status" value="1"/>
</dbReference>
<dbReference type="SUPFAM" id="SSF53098">
    <property type="entry name" value="Ribonuclease H-like"/>
    <property type="match status" value="1"/>
</dbReference>
<protein>
    <recommendedName>
        <fullName evidence="2">Reverse transcriptase domain-containing protein</fullName>
    </recommendedName>
</protein>
<dbReference type="InterPro" id="IPR036397">
    <property type="entry name" value="RNaseH_sf"/>
</dbReference>
<proteinExistence type="predicted"/>
<dbReference type="InterPro" id="IPR043128">
    <property type="entry name" value="Rev_trsase/Diguanyl_cyclase"/>
</dbReference>
<dbReference type="CDD" id="cd01647">
    <property type="entry name" value="RT_LTR"/>
    <property type="match status" value="1"/>
</dbReference>
<evidence type="ECO:0000259" key="2">
    <source>
        <dbReference type="Pfam" id="PF00078"/>
    </source>
</evidence>
<comment type="caution">
    <text evidence="3">The sequence shown here is derived from an EMBL/GenBank/DDBJ whole genome shotgun (WGS) entry which is preliminary data.</text>
</comment>
<name>A0A699IMD1_TANCI</name>
<dbReference type="PANTHER" id="PTHR24559:SF444">
    <property type="entry name" value="REVERSE TRANSCRIPTASE DOMAIN-CONTAINING PROTEIN"/>
    <property type="match status" value="1"/>
</dbReference>
<organism evidence="3">
    <name type="scientific">Tanacetum cinerariifolium</name>
    <name type="common">Dalmatian daisy</name>
    <name type="synonym">Chrysanthemum cinerariifolium</name>
    <dbReference type="NCBI Taxonomy" id="118510"/>
    <lineage>
        <taxon>Eukaryota</taxon>
        <taxon>Viridiplantae</taxon>
        <taxon>Streptophyta</taxon>
        <taxon>Embryophyta</taxon>
        <taxon>Tracheophyta</taxon>
        <taxon>Spermatophyta</taxon>
        <taxon>Magnoliopsida</taxon>
        <taxon>eudicotyledons</taxon>
        <taxon>Gunneridae</taxon>
        <taxon>Pentapetalae</taxon>
        <taxon>asterids</taxon>
        <taxon>campanulids</taxon>
        <taxon>Asterales</taxon>
        <taxon>Asteraceae</taxon>
        <taxon>Asteroideae</taxon>
        <taxon>Anthemideae</taxon>
        <taxon>Anthemidinae</taxon>
        <taxon>Tanacetum</taxon>
    </lineage>
</organism>
<dbReference type="InterPro" id="IPR000477">
    <property type="entry name" value="RT_dom"/>
</dbReference>
<dbReference type="EMBL" id="BKCJ010322698">
    <property type="protein sequence ID" value="GEZ78081.1"/>
    <property type="molecule type" value="Genomic_DNA"/>
</dbReference>
<reference evidence="3" key="1">
    <citation type="journal article" date="2019" name="Sci. Rep.">
        <title>Draft genome of Tanacetum cinerariifolium, the natural source of mosquito coil.</title>
        <authorList>
            <person name="Yamashiro T."/>
            <person name="Shiraishi A."/>
            <person name="Satake H."/>
            <person name="Nakayama K."/>
        </authorList>
    </citation>
    <scope>NUCLEOTIDE SEQUENCE</scope>
</reference>
<gene>
    <name evidence="3" type="ORF">Tci_550054</name>
</gene>
<evidence type="ECO:0000313" key="3">
    <source>
        <dbReference type="EMBL" id="GEZ78081.1"/>
    </source>
</evidence>
<dbReference type="InterPro" id="IPR053134">
    <property type="entry name" value="RNA-dir_DNA_polymerase"/>
</dbReference>
<dbReference type="SUPFAM" id="SSF56672">
    <property type="entry name" value="DNA/RNA polymerases"/>
    <property type="match status" value="1"/>
</dbReference>
<dbReference type="InterPro" id="IPR012337">
    <property type="entry name" value="RNaseH-like_sf"/>
</dbReference>
<evidence type="ECO:0000256" key="1">
    <source>
        <dbReference type="SAM" id="MobiDB-lite"/>
    </source>
</evidence>
<dbReference type="AlphaFoldDB" id="A0A699IMD1"/>
<feature type="compositionally biased region" description="Pro residues" evidence="1">
    <location>
        <begin position="65"/>
        <end position="76"/>
    </location>
</feature>
<dbReference type="Pfam" id="PF00078">
    <property type="entry name" value="RVT_1"/>
    <property type="match status" value="1"/>
</dbReference>
<dbReference type="Gene3D" id="3.10.10.10">
    <property type="entry name" value="HIV Type 1 Reverse Transcriptase, subunit A, domain 1"/>
    <property type="match status" value="1"/>
</dbReference>
<accession>A0A699IMD1</accession>
<feature type="region of interest" description="Disordered" evidence="1">
    <location>
        <begin position="60"/>
        <end position="82"/>
    </location>
</feature>
<dbReference type="Gene3D" id="3.30.420.10">
    <property type="entry name" value="Ribonuclease H-like superfamily/Ribonuclease H"/>
    <property type="match status" value="1"/>
</dbReference>
<feature type="domain" description="Reverse transcriptase" evidence="2">
    <location>
        <begin position="125"/>
        <end position="274"/>
    </location>
</feature>
<dbReference type="InterPro" id="IPR043502">
    <property type="entry name" value="DNA/RNA_pol_sf"/>
</dbReference>
<dbReference type="PANTHER" id="PTHR24559">
    <property type="entry name" value="TRANSPOSON TY3-I GAG-POL POLYPROTEIN"/>
    <property type="match status" value="1"/>
</dbReference>
<dbReference type="GO" id="GO:0003676">
    <property type="term" value="F:nucleic acid binding"/>
    <property type="evidence" value="ECO:0007669"/>
    <property type="project" value="InterPro"/>
</dbReference>